<organism evidence="1">
    <name type="scientific">Siphoviridae sp. ct4Am4</name>
    <dbReference type="NCBI Taxonomy" id="2826287"/>
    <lineage>
        <taxon>Viruses</taxon>
        <taxon>Duplodnaviria</taxon>
        <taxon>Heunggongvirae</taxon>
        <taxon>Uroviricota</taxon>
        <taxon>Caudoviricetes</taxon>
    </lineage>
</organism>
<accession>A0A8S5R207</accession>
<protein>
    <submittedName>
        <fullName evidence="1">Uncharacterized protein</fullName>
    </submittedName>
</protein>
<name>A0A8S5R207_9CAUD</name>
<dbReference type="EMBL" id="BK015792">
    <property type="protein sequence ID" value="DAE25113.1"/>
    <property type="molecule type" value="Genomic_DNA"/>
</dbReference>
<reference evidence="1" key="1">
    <citation type="journal article" date="2021" name="Proc. Natl. Acad. Sci. U.S.A.">
        <title>A Catalog of Tens of Thousands of Viruses from Human Metagenomes Reveals Hidden Associations with Chronic Diseases.</title>
        <authorList>
            <person name="Tisza M.J."/>
            <person name="Buck C.B."/>
        </authorList>
    </citation>
    <scope>NUCLEOTIDE SEQUENCE</scope>
    <source>
        <strain evidence="1">Ct4Am4</strain>
    </source>
</reference>
<proteinExistence type="predicted"/>
<sequence length="98" mass="11084">MKYNKQIIMKRAWIMVKSFGLSLSVALKGAWALAKALIAAEKEGKESGWNYKVVCNDWVKGSHNRTYVSARIYTNAWNRKRDLEIGYIDNMTGALVAA</sequence>
<evidence type="ECO:0000313" key="1">
    <source>
        <dbReference type="EMBL" id="DAE25113.1"/>
    </source>
</evidence>